<evidence type="ECO:0000313" key="6">
    <source>
        <dbReference type="Proteomes" id="UP000254040"/>
    </source>
</evidence>
<protein>
    <submittedName>
        <fullName evidence="3">Component of the Dot/Icm secretion system, predicted inner membrane protein</fullName>
    </submittedName>
    <submittedName>
        <fullName evidence="4">Component of the Dot/Icm secretion system. inner membrane protein</fullName>
    </submittedName>
</protein>
<dbReference type="STRING" id="39962.Lmor_2087"/>
<evidence type="ECO:0000256" key="2">
    <source>
        <dbReference type="SAM" id="Phobius"/>
    </source>
</evidence>
<dbReference type="OrthoDB" id="5653490at2"/>
<keyword evidence="5" id="KW-1185">Reference proteome</keyword>
<dbReference type="RefSeq" id="WP_028383652.1">
    <property type="nucleotide sequence ID" value="NZ_CAAAJG010000037.1"/>
</dbReference>
<dbReference type="NCBIfam" id="NF038227">
    <property type="entry name" value="IcmM_DotJ_IVB"/>
    <property type="match status" value="1"/>
</dbReference>
<dbReference type="Proteomes" id="UP000054985">
    <property type="component" value="Unassembled WGS sequence"/>
</dbReference>
<feature type="region of interest" description="Disordered" evidence="1">
    <location>
        <begin position="66"/>
        <end position="94"/>
    </location>
</feature>
<name>A0A378JVK2_9GAMM</name>
<dbReference type="Proteomes" id="UP000254040">
    <property type="component" value="Unassembled WGS sequence"/>
</dbReference>
<sequence>MSRENWLLIQRNKNFNVNIYRSGLVALIFSLLISGVIGVLIFYLYLHQPERDYYATSGVTPPVKLKSIPTPNESSVPLLEPDPPTDDVPRIIPQ</sequence>
<accession>A0A378JVK2</accession>
<dbReference type="EMBL" id="LNYN01000027">
    <property type="protein sequence ID" value="KTD32658.1"/>
    <property type="molecule type" value="Genomic_DNA"/>
</dbReference>
<gene>
    <name evidence="4" type="primary">dotJ</name>
    <name evidence="3" type="synonym">icmM/dotJ</name>
    <name evidence="3" type="ORF">Lmor_2087</name>
    <name evidence="4" type="ORF">NCTC12239_00397</name>
</gene>
<keyword evidence="2" id="KW-0812">Transmembrane</keyword>
<evidence type="ECO:0000313" key="3">
    <source>
        <dbReference type="EMBL" id="KTD32658.1"/>
    </source>
</evidence>
<dbReference type="EMBL" id="UGOG01000001">
    <property type="protein sequence ID" value="STX61482.1"/>
    <property type="molecule type" value="Genomic_DNA"/>
</dbReference>
<keyword evidence="2" id="KW-1133">Transmembrane helix</keyword>
<proteinExistence type="predicted"/>
<organism evidence="4 6">
    <name type="scientific">Legionella moravica</name>
    <dbReference type="NCBI Taxonomy" id="39962"/>
    <lineage>
        <taxon>Bacteria</taxon>
        <taxon>Pseudomonadati</taxon>
        <taxon>Pseudomonadota</taxon>
        <taxon>Gammaproteobacteria</taxon>
        <taxon>Legionellales</taxon>
        <taxon>Legionellaceae</taxon>
        <taxon>Legionella</taxon>
    </lineage>
</organism>
<dbReference type="AlphaFoldDB" id="A0A378JVK2"/>
<evidence type="ECO:0000313" key="5">
    <source>
        <dbReference type="Proteomes" id="UP000054985"/>
    </source>
</evidence>
<keyword evidence="2" id="KW-0472">Membrane</keyword>
<evidence type="ECO:0000256" key="1">
    <source>
        <dbReference type="SAM" id="MobiDB-lite"/>
    </source>
</evidence>
<feature type="transmembrane region" description="Helical" evidence="2">
    <location>
        <begin position="20"/>
        <end position="46"/>
    </location>
</feature>
<reference evidence="4 6" key="2">
    <citation type="submission" date="2018-06" db="EMBL/GenBank/DDBJ databases">
        <authorList>
            <consortium name="Pathogen Informatics"/>
            <person name="Doyle S."/>
        </authorList>
    </citation>
    <scope>NUCLEOTIDE SEQUENCE [LARGE SCALE GENOMIC DNA]</scope>
    <source>
        <strain evidence="4 6">NCTC12239</strain>
    </source>
</reference>
<evidence type="ECO:0000313" key="4">
    <source>
        <dbReference type="EMBL" id="STX61482.1"/>
    </source>
</evidence>
<reference evidence="3 5" key="1">
    <citation type="submission" date="2015-11" db="EMBL/GenBank/DDBJ databases">
        <title>Genomic analysis of 38 Legionella species identifies large and diverse effector repertoires.</title>
        <authorList>
            <person name="Burstein D."/>
            <person name="Amaro F."/>
            <person name="Zusman T."/>
            <person name="Lifshitz Z."/>
            <person name="Cohen O."/>
            <person name="Gilbert J.A."/>
            <person name="Pupko T."/>
            <person name="Shuman H.A."/>
            <person name="Segal G."/>
        </authorList>
    </citation>
    <scope>NUCLEOTIDE SEQUENCE [LARGE SCALE GENOMIC DNA]</scope>
    <source>
        <strain evidence="3 5">ATCC 43877</strain>
    </source>
</reference>